<reference evidence="2 3" key="1">
    <citation type="submission" date="2024-02" db="EMBL/GenBank/DDBJ databases">
        <authorList>
            <person name="Chen Y."/>
            <person name="Shah S."/>
            <person name="Dougan E. K."/>
            <person name="Thang M."/>
            <person name="Chan C."/>
        </authorList>
    </citation>
    <scope>NUCLEOTIDE SEQUENCE [LARGE SCALE GENOMIC DNA]</scope>
</reference>
<gene>
    <name evidence="2" type="ORF">SCF082_LOCUS49796</name>
</gene>
<dbReference type="EMBL" id="CAXAMM010042807">
    <property type="protein sequence ID" value="CAK9106900.1"/>
    <property type="molecule type" value="Genomic_DNA"/>
</dbReference>
<feature type="region of interest" description="Disordered" evidence="1">
    <location>
        <begin position="1"/>
        <end position="20"/>
    </location>
</feature>
<evidence type="ECO:0000313" key="3">
    <source>
        <dbReference type="Proteomes" id="UP001642464"/>
    </source>
</evidence>
<evidence type="ECO:0000256" key="1">
    <source>
        <dbReference type="SAM" id="MobiDB-lite"/>
    </source>
</evidence>
<dbReference type="Proteomes" id="UP001642464">
    <property type="component" value="Unassembled WGS sequence"/>
</dbReference>
<evidence type="ECO:0000313" key="2">
    <source>
        <dbReference type="EMBL" id="CAK9106900.1"/>
    </source>
</evidence>
<comment type="caution">
    <text evidence="2">The sequence shown here is derived from an EMBL/GenBank/DDBJ whole genome shotgun (WGS) entry which is preliminary data.</text>
</comment>
<keyword evidence="3" id="KW-1185">Reference proteome</keyword>
<accession>A0ABP0S3G0</accession>
<name>A0ABP0S3G0_9DINO</name>
<organism evidence="2 3">
    <name type="scientific">Durusdinium trenchii</name>
    <dbReference type="NCBI Taxonomy" id="1381693"/>
    <lineage>
        <taxon>Eukaryota</taxon>
        <taxon>Sar</taxon>
        <taxon>Alveolata</taxon>
        <taxon>Dinophyceae</taxon>
        <taxon>Suessiales</taxon>
        <taxon>Symbiodiniaceae</taxon>
        <taxon>Durusdinium</taxon>
    </lineage>
</organism>
<proteinExistence type="predicted"/>
<sequence length="532" mass="58806">MSGRGGRGGRARPRPPGSSVRVAGFVLNRRLFSTPLALEPRAHGQEYFQLLGPKMPDDLAQFQEVLDIALENLPQVDWSRCANGDANVMVMARQKRVWDGPRAQEAQRPKEPEDEDDVFMNLPHHDDYWPGAEFFVVSDAPFRTLFYPEGPDEMPIRYPAGTVIHYDAQALHSAPGFCPASEELRKARGVSSVVRTFLRISVVASTLHELYAWGPEVPVDIGRRSVFRKLGVRSLGLAPRARFPELHPFGKHSFVELAEMPGSQQRSWACSAACWVFRELPSGLASPPGRQCQAHSEVLTQHEDFRFSMREWYDFMLKAVEPEEARAICHDVSKRGPASAATPAAVQASVELLSQIQMLELQVVGPALVRHLVLEEPKKTKPLLRSSGFRSDHRCSLADLCALPASEGGLNRVDRRGHLHMDLLDGTSTDASMLAALIRSPKVLVMEDLQPREEACWPFAEDGDISRCALPSHLHDLKSLPEGPPEALQRLGQRTLVSGLLLAIGGAGMQVAEQHAGEGTNDENLVAGTRYR</sequence>
<protein>
    <submittedName>
        <fullName evidence="2">Uncharacterized protein</fullName>
    </submittedName>
</protein>